<organism evidence="3 4">
    <name type="scientific">Rhodococcus pseudokoreensis</name>
    <dbReference type="NCBI Taxonomy" id="2811421"/>
    <lineage>
        <taxon>Bacteria</taxon>
        <taxon>Bacillati</taxon>
        <taxon>Actinomycetota</taxon>
        <taxon>Actinomycetes</taxon>
        <taxon>Mycobacteriales</taxon>
        <taxon>Nocardiaceae</taxon>
        <taxon>Rhodococcus</taxon>
    </lineage>
</organism>
<accession>A0A974ZWA3</accession>
<feature type="region of interest" description="Disordered" evidence="1">
    <location>
        <begin position="45"/>
        <end position="75"/>
    </location>
</feature>
<reference evidence="3 4" key="1">
    <citation type="journal article" date="2021" name="Microbiol. Resour. Announc.">
        <title>Complete Genome Sequences of Two Rhodococcus sp. Strains with Large and Linear Chromosomes, Isolated from Apple Rhizosphere.</title>
        <authorList>
            <person name="Benning S."/>
            <person name="Brugnone N."/>
            <person name="Siani R."/>
            <person name="Kublik S."/>
            <person name="Schloter M."/>
            <person name="Rad V."/>
        </authorList>
    </citation>
    <scope>NUCLEOTIDE SEQUENCE [LARGE SCALE GENOMIC DNA]</scope>
    <source>
        <strain evidence="3 4">R79</strain>
    </source>
</reference>
<dbReference type="EMBL" id="CP070619">
    <property type="protein sequence ID" value="QSE92799.1"/>
    <property type="molecule type" value="Genomic_DNA"/>
</dbReference>
<evidence type="ECO:0000256" key="2">
    <source>
        <dbReference type="SAM" id="Phobius"/>
    </source>
</evidence>
<keyword evidence="2" id="KW-0472">Membrane</keyword>
<protein>
    <submittedName>
        <fullName evidence="3">Uncharacterized protein</fullName>
    </submittedName>
</protein>
<proteinExistence type="predicted"/>
<evidence type="ECO:0000313" key="3">
    <source>
        <dbReference type="EMBL" id="QSE92799.1"/>
    </source>
</evidence>
<keyword evidence="2" id="KW-1133">Transmembrane helix</keyword>
<reference evidence="3 4" key="2">
    <citation type="journal article" date="2022" name="Arch. Microbiol.">
        <title>Rhodococcus pseudokoreensis sp. nov. isolated from the rhizosphere of young M26 apple rootstocks.</title>
        <authorList>
            <person name="Kampfer P."/>
            <person name="Glaeser S.P."/>
            <person name="Blom J."/>
            <person name="Wolf J."/>
            <person name="Benning S."/>
            <person name="Schloter M."/>
            <person name="Neumann-Schaal M."/>
        </authorList>
    </citation>
    <scope>NUCLEOTIDE SEQUENCE [LARGE SCALE GENOMIC DNA]</scope>
    <source>
        <strain evidence="3 4">R79</strain>
    </source>
</reference>
<feature type="transmembrane region" description="Helical" evidence="2">
    <location>
        <begin position="12"/>
        <end position="32"/>
    </location>
</feature>
<gene>
    <name evidence="3" type="ORF">JWS13_31485</name>
</gene>
<evidence type="ECO:0000313" key="4">
    <source>
        <dbReference type="Proteomes" id="UP000662986"/>
    </source>
</evidence>
<dbReference type="RefSeq" id="WP_206009251.1">
    <property type="nucleotide sequence ID" value="NZ_CP070619.1"/>
</dbReference>
<dbReference type="Proteomes" id="UP000662986">
    <property type="component" value="Chromosome"/>
</dbReference>
<keyword evidence="4" id="KW-1185">Reference proteome</keyword>
<keyword evidence="2" id="KW-0812">Transmembrane</keyword>
<sequence length="75" mass="8250">MAWKDVELSFPGVLLTAVSLLSGASLTIFAQLSSLLLKLTEWFDDDDTSRDSDKDALDESSATSWPRQSRASSLR</sequence>
<evidence type="ECO:0000256" key="1">
    <source>
        <dbReference type="SAM" id="MobiDB-lite"/>
    </source>
</evidence>
<name>A0A974ZWA3_9NOCA</name>
<feature type="compositionally biased region" description="Polar residues" evidence="1">
    <location>
        <begin position="60"/>
        <end position="75"/>
    </location>
</feature>